<evidence type="ECO:0000313" key="2">
    <source>
        <dbReference type="EMBL" id="KAK4497031.1"/>
    </source>
</evidence>
<name>A0ABR0E742_ZASCE</name>
<reference evidence="2 3" key="1">
    <citation type="journal article" date="2023" name="G3 (Bethesda)">
        <title>A chromosome-level genome assembly of Zasmidium syzygii isolated from banana leaves.</title>
        <authorList>
            <person name="van Westerhoven A.C."/>
            <person name="Mehrabi R."/>
            <person name="Talebi R."/>
            <person name="Steentjes M.B.F."/>
            <person name="Corcolon B."/>
            <person name="Chong P.A."/>
            <person name="Kema G.H.J."/>
            <person name="Seidl M.F."/>
        </authorList>
    </citation>
    <scope>NUCLEOTIDE SEQUENCE [LARGE SCALE GENOMIC DNA]</scope>
    <source>
        <strain evidence="2 3">P124</strain>
    </source>
</reference>
<dbReference type="Proteomes" id="UP001305779">
    <property type="component" value="Unassembled WGS sequence"/>
</dbReference>
<comment type="caution">
    <text evidence="2">The sequence shown here is derived from an EMBL/GenBank/DDBJ whole genome shotgun (WGS) entry which is preliminary data.</text>
</comment>
<evidence type="ECO:0000313" key="3">
    <source>
        <dbReference type="Proteomes" id="UP001305779"/>
    </source>
</evidence>
<accession>A0ABR0E742</accession>
<proteinExistence type="predicted"/>
<feature type="region of interest" description="Disordered" evidence="1">
    <location>
        <begin position="308"/>
        <end position="332"/>
    </location>
</feature>
<protein>
    <recommendedName>
        <fullName evidence="4">Proteophosphoglycan ppg4</fullName>
    </recommendedName>
</protein>
<dbReference type="EMBL" id="JAXOVC010000009">
    <property type="protein sequence ID" value="KAK4497031.1"/>
    <property type="molecule type" value="Genomic_DNA"/>
</dbReference>
<evidence type="ECO:0008006" key="4">
    <source>
        <dbReference type="Google" id="ProtNLM"/>
    </source>
</evidence>
<sequence>MADLLDRPNRIVPSSSRFEDGSDTLYNVAMKMLLSNVDCLEPDVLKAVPGALLDRIWRAAVRSSSSSLMLWKLLARSGHFASRHSKTVTAGCTGCNPLDLGAIVPLISSPSLNWVTHLSLETVRLSTSELVKVADLTSLRTLYLQAGSAQEALPLDRIIRGWASSAKDRKSFGVLQMILLDTKDQLSPWTFHYLNAFPALDTFALRTTVDQDALLPQAETYGWYGGKRPKFRHYARKWCQAREDDEHSRRYWSDLVPSFVRKRNDLNTVVGDVPRLKVRCGAPDDRNFNWKELVCFERDWEWVSPEPELKAEDDKRRAGDEHPTKRRKIKANKQRNLDDLLAGF</sequence>
<evidence type="ECO:0000256" key="1">
    <source>
        <dbReference type="SAM" id="MobiDB-lite"/>
    </source>
</evidence>
<organism evidence="2 3">
    <name type="scientific">Zasmidium cellare</name>
    <name type="common">Wine cellar mold</name>
    <name type="synonym">Racodium cellare</name>
    <dbReference type="NCBI Taxonomy" id="395010"/>
    <lineage>
        <taxon>Eukaryota</taxon>
        <taxon>Fungi</taxon>
        <taxon>Dikarya</taxon>
        <taxon>Ascomycota</taxon>
        <taxon>Pezizomycotina</taxon>
        <taxon>Dothideomycetes</taxon>
        <taxon>Dothideomycetidae</taxon>
        <taxon>Mycosphaerellales</taxon>
        <taxon>Mycosphaerellaceae</taxon>
        <taxon>Zasmidium</taxon>
    </lineage>
</organism>
<gene>
    <name evidence="2" type="ORF">PRZ48_011480</name>
</gene>
<keyword evidence="3" id="KW-1185">Reference proteome</keyword>
<feature type="compositionally biased region" description="Basic and acidic residues" evidence="1">
    <location>
        <begin position="308"/>
        <end position="323"/>
    </location>
</feature>